<sequence length="90" mass="10545">MESSRPNEKMKTKEHTTSRNGGKHEKNEQQLDRSRKEGLGHSVLENAGTLRQKMETEMKKNEPKLDRTRMECRRQNGLQNAGRRPMLHCE</sequence>
<dbReference type="Proteomes" id="UP000269396">
    <property type="component" value="Unassembled WGS sequence"/>
</dbReference>
<reference evidence="2 3" key="1">
    <citation type="submission" date="2018-11" db="EMBL/GenBank/DDBJ databases">
        <authorList>
            <consortium name="Pathogen Informatics"/>
        </authorList>
    </citation>
    <scope>NUCLEOTIDE SEQUENCE [LARGE SCALE GENOMIC DNA]</scope>
    <source>
        <strain>Denwood</strain>
        <strain evidence="3">Zambia</strain>
    </source>
</reference>
<protein>
    <submittedName>
        <fullName evidence="2">Uncharacterized protein</fullName>
    </submittedName>
</protein>
<dbReference type="AlphaFoldDB" id="A0A183PNI7"/>
<feature type="compositionally biased region" description="Basic and acidic residues" evidence="1">
    <location>
        <begin position="52"/>
        <end position="74"/>
    </location>
</feature>
<feature type="region of interest" description="Disordered" evidence="1">
    <location>
        <begin position="1"/>
        <end position="90"/>
    </location>
</feature>
<evidence type="ECO:0000313" key="2">
    <source>
        <dbReference type="EMBL" id="VDP69911.1"/>
    </source>
</evidence>
<accession>A0A183PNI7</accession>
<gene>
    <name evidence="2" type="ORF">SMTD_LOCUS15923</name>
</gene>
<dbReference type="EMBL" id="UZAL01036491">
    <property type="protein sequence ID" value="VDP69911.1"/>
    <property type="molecule type" value="Genomic_DNA"/>
</dbReference>
<evidence type="ECO:0000256" key="1">
    <source>
        <dbReference type="SAM" id="MobiDB-lite"/>
    </source>
</evidence>
<evidence type="ECO:0000313" key="3">
    <source>
        <dbReference type="Proteomes" id="UP000269396"/>
    </source>
</evidence>
<organism evidence="2 3">
    <name type="scientific">Schistosoma mattheei</name>
    <dbReference type="NCBI Taxonomy" id="31246"/>
    <lineage>
        <taxon>Eukaryota</taxon>
        <taxon>Metazoa</taxon>
        <taxon>Spiralia</taxon>
        <taxon>Lophotrochozoa</taxon>
        <taxon>Platyhelminthes</taxon>
        <taxon>Trematoda</taxon>
        <taxon>Digenea</taxon>
        <taxon>Strigeidida</taxon>
        <taxon>Schistosomatoidea</taxon>
        <taxon>Schistosomatidae</taxon>
        <taxon>Schistosoma</taxon>
    </lineage>
</organism>
<name>A0A183PNI7_9TREM</name>
<keyword evidence="3" id="KW-1185">Reference proteome</keyword>
<proteinExistence type="predicted"/>
<feature type="compositionally biased region" description="Basic and acidic residues" evidence="1">
    <location>
        <begin position="1"/>
        <end position="39"/>
    </location>
</feature>